<dbReference type="Pfam" id="PF02653">
    <property type="entry name" value="BPD_transp_2"/>
    <property type="match status" value="1"/>
</dbReference>
<evidence type="ECO:0000256" key="8">
    <source>
        <dbReference type="ARBA" id="ARBA00037998"/>
    </source>
</evidence>
<organism evidence="10 11">
    <name type="scientific">Neoaquamicrobium microcysteis</name>
    <dbReference type="NCBI Taxonomy" id="2682781"/>
    <lineage>
        <taxon>Bacteria</taxon>
        <taxon>Pseudomonadati</taxon>
        <taxon>Pseudomonadota</taxon>
        <taxon>Alphaproteobacteria</taxon>
        <taxon>Hyphomicrobiales</taxon>
        <taxon>Phyllobacteriaceae</taxon>
        <taxon>Neoaquamicrobium</taxon>
    </lineage>
</organism>
<keyword evidence="7 9" id="KW-0472">Membrane</keyword>
<dbReference type="GO" id="GO:0022857">
    <property type="term" value="F:transmembrane transporter activity"/>
    <property type="evidence" value="ECO:0007669"/>
    <property type="project" value="InterPro"/>
</dbReference>
<dbReference type="RefSeq" id="WP_148912994.1">
    <property type="nucleotide sequence ID" value="NZ_VSZS01000050.1"/>
</dbReference>
<feature type="transmembrane region" description="Helical" evidence="9">
    <location>
        <begin position="96"/>
        <end position="117"/>
    </location>
</feature>
<feature type="transmembrane region" description="Helical" evidence="9">
    <location>
        <begin position="180"/>
        <end position="213"/>
    </location>
</feature>
<evidence type="ECO:0000256" key="4">
    <source>
        <dbReference type="ARBA" id="ARBA00022692"/>
    </source>
</evidence>
<feature type="transmembrane region" description="Helical" evidence="9">
    <location>
        <begin position="69"/>
        <end position="89"/>
    </location>
</feature>
<dbReference type="PANTHER" id="PTHR11795">
    <property type="entry name" value="BRANCHED-CHAIN AMINO ACID TRANSPORT SYSTEM PERMEASE PROTEIN LIVH"/>
    <property type="match status" value="1"/>
</dbReference>
<protein>
    <submittedName>
        <fullName evidence="10">Branched-chain amino acid ABC transporter permease</fullName>
    </submittedName>
</protein>
<name>A0A5D4H4B9_9HYPH</name>
<feature type="transmembrane region" description="Helical" evidence="9">
    <location>
        <begin position="225"/>
        <end position="250"/>
    </location>
</feature>
<feature type="transmembrane region" description="Helical" evidence="9">
    <location>
        <begin position="12"/>
        <end position="35"/>
    </location>
</feature>
<evidence type="ECO:0000256" key="5">
    <source>
        <dbReference type="ARBA" id="ARBA00022970"/>
    </source>
</evidence>
<reference evidence="10 11" key="2">
    <citation type="submission" date="2019-09" db="EMBL/GenBank/DDBJ databases">
        <title>Mesorhizobium sp. MaA-C15 isolated from Microcystis aeruginosa.</title>
        <authorList>
            <person name="Jeong S.E."/>
            <person name="Jin H.M."/>
            <person name="Jeon C.O."/>
        </authorList>
    </citation>
    <scope>NUCLEOTIDE SEQUENCE [LARGE SCALE GENOMIC DNA]</scope>
    <source>
        <strain evidence="10 11">MaA-C15</strain>
    </source>
</reference>
<keyword evidence="3" id="KW-1003">Cell membrane</keyword>
<feature type="transmembrane region" description="Helical" evidence="9">
    <location>
        <begin position="42"/>
        <end position="63"/>
    </location>
</feature>
<accession>A0A5D4H4B9</accession>
<dbReference type="InterPro" id="IPR001851">
    <property type="entry name" value="ABC_transp_permease"/>
</dbReference>
<keyword evidence="5" id="KW-0029">Amino-acid transport</keyword>
<evidence type="ECO:0000256" key="7">
    <source>
        <dbReference type="ARBA" id="ARBA00023136"/>
    </source>
</evidence>
<keyword evidence="6 9" id="KW-1133">Transmembrane helix</keyword>
<dbReference type="AlphaFoldDB" id="A0A5D4H4B9"/>
<dbReference type="Proteomes" id="UP000323258">
    <property type="component" value="Unassembled WGS sequence"/>
</dbReference>
<evidence type="ECO:0000256" key="2">
    <source>
        <dbReference type="ARBA" id="ARBA00022448"/>
    </source>
</evidence>
<evidence type="ECO:0000313" key="10">
    <source>
        <dbReference type="EMBL" id="TYR35891.1"/>
    </source>
</evidence>
<dbReference type="GO" id="GO:0005886">
    <property type="term" value="C:plasma membrane"/>
    <property type="evidence" value="ECO:0007669"/>
    <property type="project" value="UniProtKB-SubCell"/>
</dbReference>
<dbReference type="PANTHER" id="PTHR11795:SF445">
    <property type="entry name" value="AMINO ACID ABC TRANSPORTER PERMEASE PROTEIN"/>
    <property type="match status" value="1"/>
</dbReference>
<comment type="similarity">
    <text evidence="8">Belongs to the binding-protein-dependent transport system permease family. LivHM subfamily.</text>
</comment>
<evidence type="ECO:0000313" key="11">
    <source>
        <dbReference type="Proteomes" id="UP000323258"/>
    </source>
</evidence>
<feature type="transmembrane region" description="Helical" evidence="9">
    <location>
        <begin position="262"/>
        <end position="279"/>
    </location>
</feature>
<dbReference type="GO" id="GO:0006865">
    <property type="term" value="P:amino acid transport"/>
    <property type="evidence" value="ECO:0007669"/>
    <property type="project" value="UniProtKB-KW"/>
</dbReference>
<proteinExistence type="inferred from homology"/>
<feature type="transmembrane region" description="Helical" evidence="9">
    <location>
        <begin position="137"/>
        <end position="159"/>
    </location>
</feature>
<dbReference type="InterPro" id="IPR052157">
    <property type="entry name" value="BCAA_transport_permease"/>
</dbReference>
<dbReference type="EMBL" id="VSZS01000050">
    <property type="protein sequence ID" value="TYR35891.1"/>
    <property type="molecule type" value="Genomic_DNA"/>
</dbReference>
<dbReference type="OrthoDB" id="9779023at2"/>
<comment type="caution">
    <text evidence="10">The sequence shown here is derived from an EMBL/GenBank/DDBJ whole genome shotgun (WGS) entry which is preliminary data.</text>
</comment>
<reference evidence="10 11" key="1">
    <citation type="submission" date="2019-08" db="EMBL/GenBank/DDBJ databases">
        <authorList>
            <person name="Seo Y.L."/>
        </authorList>
    </citation>
    <scope>NUCLEOTIDE SEQUENCE [LARGE SCALE GENOMIC DNA]</scope>
    <source>
        <strain evidence="10 11">MaA-C15</strain>
    </source>
</reference>
<evidence type="ECO:0000256" key="6">
    <source>
        <dbReference type="ARBA" id="ARBA00022989"/>
    </source>
</evidence>
<evidence type="ECO:0000256" key="1">
    <source>
        <dbReference type="ARBA" id="ARBA00004651"/>
    </source>
</evidence>
<comment type="subcellular location">
    <subcellularLocation>
        <location evidence="1">Cell membrane</location>
        <topology evidence="1">Multi-pass membrane protein</topology>
    </subcellularLocation>
</comment>
<keyword evidence="11" id="KW-1185">Reference proteome</keyword>
<dbReference type="CDD" id="cd06582">
    <property type="entry name" value="TM_PBP1_LivH_like"/>
    <property type="match status" value="1"/>
</dbReference>
<gene>
    <name evidence="10" type="ORF">FY036_01780</name>
</gene>
<evidence type="ECO:0000256" key="3">
    <source>
        <dbReference type="ARBA" id="ARBA00022475"/>
    </source>
</evidence>
<sequence>MDLLFTQLLNGLTAGAEYALVAAGLALLFGILQIVNFAHGEFYMLAAFILYVLLAVVGLPYYAAAPLTVLLMACAGVLFYAIVISRVISRPWQIQLISTLALSIVMINLAIVLSGPTPRYVESPLNNVILDLGSVRISAQRVLVLLGTIVSFAALYLGLKYTRTGKAMRAVAQNREAAAVVGIGVPVIGLVTTVVAASFAGLAGALIAPLYAVGPTMAVLVNIKAFAAVIVGGFGNVKGAIVAAFVIGLLEAASTTLISTEYTDAIVFGGMILILLFRPNGLFGKAVRVG</sequence>
<keyword evidence="4 9" id="KW-0812">Transmembrane</keyword>
<keyword evidence="2" id="KW-0813">Transport</keyword>
<evidence type="ECO:0000256" key="9">
    <source>
        <dbReference type="SAM" id="Phobius"/>
    </source>
</evidence>